<keyword evidence="2" id="KW-1185">Reference proteome</keyword>
<organism evidence="1 2">
    <name type="scientific">Trifolium medium</name>
    <dbReference type="NCBI Taxonomy" id="97028"/>
    <lineage>
        <taxon>Eukaryota</taxon>
        <taxon>Viridiplantae</taxon>
        <taxon>Streptophyta</taxon>
        <taxon>Embryophyta</taxon>
        <taxon>Tracheophyta</taxon>
        <taxon>Spermatophyta</taxon>
        <taxon>Magnoliopsida</taxon>
        <taxon>eudicotyledons</taxon>
        <taxon>Gunneridae</taxon>
        <taxon>Pentapetalae</taxon>
        <taxon>rosids</taxon>
        <taxon>fabids</taxon>
        <taxon>Fabales</taxon>
        <taxon>Fabaceae</taxon>
        <taxon>Papilionoideae</taxon>
        <taxon>50 kb inversion clade</taxon>
        <taxon>NPAAA clade</taxon>
        <taxon>Hologalegina</taxon>
        <taxon>IRL clade</taxon>
        <taxon>Trifolieae</taxon>
        <taxon>Trifolium</taxon>
    </lineage>
</organism>
<name>A0A392T674_9FABA</name>
<proteinExistence type="predicted"/>
<dbReference type="Proteomes" id="UP000265520">
    <property type="component" value="Unassembled WGS sequence"/>
</dbReference>
<feature type="non-terminal residue" evidence="1">
    <location>
        <position position="1"/>
    </location>
</feature>
<evidence type="ECO:0000313" key="2">
    <source>
        <dbReference type="Proteomes" id="UP000265520"/>
    </source>
</evidence>
<dbReference type="AlphaFoldDB" id="A0A392T674"/>
<protein>
    <submittedName>
        <fullName evidence="1">Uncharacterized protein</fullName>
    </submittedName>
</protein>
<dbReference type="EMBL" id="LXQA010499867">
    <property type="protein sequence ID" value="MCI55666.1"/>
    <property type="molecule type" value="Genomic_DNA"/>
</dbReference>
<comment type="caution">
    <text evidence="1">The sequence shown here is derived from an EMBL/GenBank/DDBJ whole genome shotgun (WGS) entry which is preliminary data.</text>
</comment>
<sequence length="72" mass="8372">KAKLRIRSLPIQSLTFRRSQPWWWCDERRLPFAPTLSGSAPVFKWRSPLPPSVPLCFAVVSIQSAPPPSRWW</sequence>
<reference evidence="1 2" key="1">
    <citation type="journal article" date="2018" name="Front. Plant Sci.">
        <title>Red Clover (Trifolium pratense) and Zigzag Clover (T. medium) - A Picture of Genomic Similarities and Differences.</title>
        <authorList>
            <person name="Dluhosova J."/>
            <person name="Istvanek J."/>
            <person name="Nedelnik J."/>
            <person name="Repkova J."/>
        </authorList>
    </citation>
    <scope>NUCLEOTIDE SEQUENCE [LARGE SCALE GENOMIC DNA]</scope>
    <source>
        <strain evidence="2">cv. 10/8</strain>
        <tissue evidence="1">Leaf</tissue>
    </source>
</reference>
<evidence type="ECO:0000313" key="1">
    <source>
        <dbReference type="EMBL" id="MCI55666.1"/>
    </source>
</evidence>
<accession>A0A392T674</accession>